<evidence type="ECO:0000256" key="1">
    <source>
        <dbReference type="SAM" id="MobiDB-lite"/>
    </source>
</evidence>
<reference evidence="5" key="1">
    <citation type="journal article" date="2019" name="Int. J. Syst. Evol. Microbiol.">
        <title>The Global Catalogue of Microorganisms (GCM) 10K type strain sequencing project: providing services to taxonomists for standard genome sequencing and annotation.</title>
        <authorList>
            <consortium name="The Broad Institute Genomics Platform"/>
            <consortium name="The Broad Institute Genome Sequencing Center for Infectious Disease"/>
            <person name="Wu L."/>
            <person name="Ma J."/>
        </authorList>
    </citation>
    <scope>NUCLEOTIDE SEQUENCE [LARGE SCALE GENOMIC DNA]</scope>
    <source>
        <strain evidence="5">JCM 1405</strain>
    </source>
</reference>
<feature type="compositionally biased region" description="Basic and acidic residues" evidence="1">
    <location>
        <begin position="60"/>
        <end position="94"/>
    </location>
</feature>
<evidence type="ECO:0000313" key="4">
    <source>
        <dbReference type="EMBL" id="GAA0718429.1"/>
    </source>
</evidence>
<accession>A0ABP3TYA8</accession>
<dbReference type="InterPro" id="IPR014235">
    <property type="entry name" value="Spore_PdaA"/>
</dbReference>
<gene>
    <name evidence="4" type="ORF">GCM10008905_05280</name>
</gene>
<dbReference type="CDD" id="cd10948">
    <property type="entry name" value="CE4_BsPdaA_like"/>
    <property type="match status" value="1"/>
</dbReference>
<dbReference type="EMBL" id="BAAACF010000001">
    <property type="protein sequence ID" value="GAA0718429.1"/>
    <property type="molecule type" value="Genomic_DNA"/>
</dbReference>
<evidence type="ECO:0000259" key="3">
    <source>
        <dbReference type="PROSITE" id="PS51677"/>
    </source>
</evidence>
<dbReference type="InterPro" id="IPR011330">
    <property type="entry name" value="Glyco_hydro/deAcase_b/a-brl"/>
</dbReference>
<dbReference type="PANTHER" id="PTHR10587">
    <property type="entry name" value="GLYCOSYL TRANSFERASE-RELATED"/>
    <property type="match status" value="1"/>
</dbReference>
<dbReference type="Gene3D" id="3.20.20.370">
    <property type="entry name" value="Glycoside hydrolase/deacetylase"/>
    <property type="match status" value="1"/>
</dbReference>
<feature type="chain" id="PRO_5045194978" description="NodB homology domain-containing protein" evidence="2">
    <location>
        <begin position="27"/>
        <end position="337"/>
    </location>
</feature>
<proteinExistence type="predicted"/>
<keyword evidence="2" id="KW-0732">Signal</keyword>
<evidence type="ECO:0000256" key="2">
    <source>
        <dbReference type="SAM" id="SignalP"/>
    </source>
</evidence>
<dbReference type="Pfam" id="PF01522">
    <property type="entry name" value="Polysacc_deac_1"/>
    <property type="match status" value="1"/>
</dbReference>
<dbReference type="Proteomes" id="UP001500339">
    <property type="component" value="Unassembled WGS sequence"/>
</dbReference>
<feature type="signal peptide" evidence="2">
    <location>
        <begin position="1"/>
        <end position="26"/>
    </location>
</feature>
<feature type="domain" description="NodB homology" evidence="3">
    <location>
        <begin position="147"/>
        <end position="331"/>
    </location>
</feature>
<dbReference type="SUPFAM" id="SSF88713">
    <property type="entry name" value="Glycoside hydrolase/deacetylase"/>
    <property type="match status" value="1"/>
</dbReference>
<dbReference type="NCBIfam" id="TIGR02884">
    <property type="entry name" value="spore_pdaA"/>
    <property type="match status" value="1"/>
</dbReference>
<dbReference type="PROSITE" id="PS51677">
    <property type="entry name" value="NODB"/>
    <property type="match status" value="1"/>
</dbReference>
<sequence length="337" mass="38308">MKRKRKKKRSSLGLVLLVLISASALGAFTSKINQFRNRTDKYNNDKSIVVTDKKDDAKNDAILVKEPEKAPVKPKVEEKKPVDKKPEEKKDTSQDTKTTTGTANLGTKERDWFYIIKKDGTPSGIPDDVAQIIKKHGGYYLGNTEEKVIYLTFDQGYENGYTGKILDTLKENDVKATFFLVKPYITSNKDLVKRMVDEGHIAANHSDTHPSMAQKALKGKEAFEAEFTATEKAFEDLTGKKMAKFFRPPMGKYSELSLEYTKELGYKSIFWSFAYNDWDVNKQPTHEYAKKVLLERAHSGGIYLLHSVSKTNAEILDWFIKDAKSKGYRFASLEELS</sequence>
<dbReference type="RefSeq" id="WP_343766276.1">
    <property type="nucleotide sequence ID" value="NZ_BAAACF010000001.1"/>
</dbReference>
<evidence type="ECO:0000313" key="5">
    <source>
        <dbReference type="Proteomes" id="UP001500339"/>
    </source>
</evidence>
<feature type="region of interest" description="Disordered" evidence="1">
    <location>
        <begin position="60"/>
        <end position="103"/>
    </location>
</feature>
<name>A0ABP3TYA8_9CLOT</name>
<protein>
    <recommendedName>
        <fullName evidence="3">NodB homology domain-containing protein</fullName>
    </recommendedName>
</protein>
<organism evidence="4 5">
    <name type="scientific">Clostridium malenominatum</name>
    <dbReference type="NCBI Taxonomy" id="1539"/>
    <lineage>
        <taxon>Bacteria</taxon>
        <taxon>Bacillati</taxon>
        <taxon>Bacillota</taxon>
        <taxon>Clostridia</taxon>
        <taxon>Eubacteriales</taxon>
        <taxon>Clostridiaceae</taxon>
        <taxon>Clostridium</taxon>
    </lineage>
</organism>
<dbReference type="InterPro" id="IPR002509">
    <property type="entry name" value="NODB_dom"/>
</dbReference>
<comment type="caution">
    <text evidence="4">The sequence shown here is derived from an EMBL/GenBank/DDBJ whole genome shotgun (WGS) entry which is preliminary data.</text>
</comment>
<dbReference type="PANTHER" id="PTHR10587:SF78">
    <property type="entry name" value="PEPTIDOGLYCAN-N-ACETYLMURAMIC ACID DEACETYLASE PDAA"/>
    <property type="match status" value="1"/>
</dbReference>
<keyword evidence="5" id="KW-1185">Reference proteome</keyword>
<dbReference type="InterPro" id="IPR050248">
    <property type="entry name" value="Polysacc_deacetylase_ArnD"/>
</dbReference>